<feature type="region of interest" description="Disordered" evidence="1">
    <location>
        <begin position="19"/>
        <end position="56"/>
    </location>
</feature>
<organism evidence="2">
    <name type="scientific">marine sediment metagenome</name>
    <dbReference type="NCBI Taxonomy" id="412755"/>
    <lineage>
        <taxon>unclassified sequences</taxon>
        <taxon>metagenomes</taxon>
        <taxon>ecological metagenomes</taxon>
    </lineage>
</organism>
<dbReference type="EMBL" id="BART01034296">
    <property type="protein sequence ID" value="GAH16330.1"/>
    <property type="molecule type" value="Genomic_DNA"/>
</dbReference>
<sequence length="56" mass="6313">MGEAIDTPMWVKCKKPVEEKPENYSGNPCRAPPEANWNGKLNEKRPDDGRPLCPFA</sequence>
<dbReference type="AlphaFoldDB" id="X1E7H3"/>
<protein>
    <submittedName>
        <fullName evidence="2">Uncharacterized protein</fullName>
    </submittedName>
</protein>
<proteinExistence type="predicted"/>
<gene>
    <name evidence="2" type="ORF">S01H4_58662</name>
</gene>
<comment type="caution">
    <text evidence="2">The sequence shown here is derived from an EMBL/GenBank/DDBJ whole genome shotgun (WGS) entry which is preliminary data.</text>
</comment>
<reference evidence="2" key="1">
    <citation type="journal article" date="2014" name="Front. Microbiol.">
        <title>High frequency of phylogenetically diverse reductive dehalogenase-homologous genes in deep subseafloor sedimentary metagenomes.</title>
        <authorList>
            <person name="Kawai M."/>
            <person name="Futagami T."/>
            <person name="Toyoda A."/>
            <person name="Takaki Y."/>
            <person name="Nishi S."/>
            <person name="Hori S."/>
            <person name="Arai W."/>
            <person name="Tsubouchi T."/>
            <person name="Morono Y."/>
            <person name="Uchiyama I."/>
            <person name="Ito T."/>
            <person name="Fujiyama A."/>
            <person name="Inagaki F."/>
            <person name="Takami H."/>
        </authorList>
    </citation>
    <scope>NUCLEOTIDE SEQUENCE</scope>
    <source>
        <strain evidence="2">Expedition CK06-06</strain>
    </source>
</reference>
<evidence type="ECO:0000256" key="1">
    <source>
        <dbReference type="SAM" id="MobiDB-lite"/>
    </source>
</evidence>
<accession>X1E7H3</accession>
<name>X1E7H3_9ZZZZ</name>
<evidence type="ECO:0000313" key="2">
    <source>
        <dbReference type="EMBL" id="GAH16330.1"/>
    </source>
</evidence>
<feature type="compositionally biased region" description="Basic and acidic residues" evidence="1">
    <location>
        <begin position="41"/>
        <end position="50"/>
    </location>
</feature>